<evidence type="ECO:0000313" key="11">
    <source>
        <dbReference type="EMBL" id="VFR75150.1"/>
    </source>
</evidence>
<evidence type="ECO:0000313" key="5">
    <source>
        <dbReference type="EMBL" id="VFR36212.1"/>
    </source>
</evidence>
<evidence type="ECO:0000313" key="7">
    <source>
        <dbReference type="EMBL" id="VFR38204.1"/>
    </source>
</evidence>
<dbReference type="EMBL" id="CAADIJ010000024">
    <property type="protein sequence ID" value="VFR84703.1"/>
    <property type="molecule type" value="Genomic_DNA"/>
</dbReference>
<dbReference type="EMBL" id="CAADHY010000015">
    <property type="protein sequence ID" value="VFR21766.1"/>
    <property type="molecule type" value="Genomic_DNA"/>
</dbReference>
<name>A0A484Y6B8_9ZZZZ</name>
<evidence type="ECO:0000313" key="3">
    <source>
        <dbReference type="EMBL" id="VFR29354.1"/>
    </source>
</evidence>
<dbReference type="EMBL" id="CAADIB010000019">
    <property type="protein sequence ID" value="VFR38204.1"/>
    <property type="molecule type" value="Genomic_DNA"/>
</dbReference>
<evidence type="ECO:0000313" key="12">
    <source>
        <dbReference type="EMBL" id="VFR79145.1"/>
    </source>
</evidence>
<evidence type="ECO:0000259" key="1">
    <source>
        <dbReference type="PROSITE" id="PS51819"/>
    </source>
</evidence>
<keyword evidence="18" id="KW-0223">Dioxygenase</keyword>
<evidence type="ECO:0000313" key="6">
    <source>
        <dbReference type="EMBL" id="VFR36691.1"/>
    </source>
</evidence>
<reference evidence="18" key="1">
    <citation type="submission" date="2019-03" db="EMBL/GenBank/DDBJ databases">
        <authorList>
            <person name="Danneels B."/>
        </authorList>
    </citation>
    <scope>NUCLEOTIDE SEQUENCE</scope>
</reference>
<protein>
    <submittedName>
        <fullName evidence="18">2,3-dihydroxybiphenyl 1,2-dioxygenase</fullName>
    </submittedName>
</protein>
<dbReference type="Pfam" id="PF00903">
    <property type="entry name" value="Glyoxalase"/>
    <property type="match status" value="1"/>
</dbReference>
<sequence length="296" mass="33181">MSISSLGYVVVEASNLDTWSDYARNVLGVESNLVGEALELRVDDRAWRIRVEEGELDDLKAIGFETLNAAAFADVLTKLADDGIEYTLDPDLAKARGVVELARFSDPADVAIEVFYGATRVFQKPFVSPVGVQGFVTGEQGLGHIVIAVKDDVGYQAFWSRLGFRLSDYIEFEAAPGFRSKVTFMHCNPRHHSLAFAVVPAPKRIVHLMLQTQRLDDVGLALDRAKKTGVPVAWDLGRHTNDHMTSFYMLTPSQWEIEYGWGAREIDDDTWTVERHDSMSIWGHELKIKLEDRVHG</sequence>
<dbReference type="AlphaFoldDB" id="A0A484Y6B8"/>
<evidence type="ECO:0000313" key="18">
    <source>
        <dbReference type="EMBL" id="VFS30613.1"/>
    </source>
</evidence>
<dbReference type="EMBL" id="CAADIH010000005">
    <property type="protein sequence ID" value="VFR36691.1"/>
    <property type="molecule type" value="Genomic_DNA"/>
</dbReference>
<dbReference type="Pfam" id="PF22632">
    <property type="entry name" value="BphC_D1"/>
    <property type="match status" value="1"/>
</dbReference>
<evidence type="ECO:0000313" key="15">
    <source>
        <dbReference type="EMBL" id="VFR93316.1"/>
    </source>
</evidence>
<feature type="domain" description="VOC" evidence="1">
    <location>
        <begin position="5"/>
        <end position="117"/>
    </location>
</feature>
<dbReference type="EMBL" id="CAADIZ010000058">
    <property type="protein sequence ID" value="VFS30613.1"/>
    <property type="molecule type" value="Genomic_DNA"/>
</dbReference>
<dbReference type="EMBL" id="CAADIE010000004">
    <property type="protein sequence ID" value="VFR36212.1"/>
    <property type="molecule type" value="Genomic_DNA"/>
</dbReference>
<dbReference type="EMBL" id="CAADIN010000041">
    <property type="protein sequence ID" value="VFR97503.1"/>
    <property type="molecule type" value="Genomic_DNA"/>
</dbReference>
<dbReference type="EMBL" id="CAADIM010000015">
    <property type="protein sequence ID" value="VFR79145.1"/>
    <property type="molecule type" value="Genomic_DNA"/>
</dbReference>
<dbReference type="InterPro" id="IPR037523">
    <property type="entry name" value="VOC_core"/>
</dbReference>
<dbReference type="EMBL" id="CAADHZ010000021">
    <property type="protein sequence ID" value="VFR29354.1"/>
    <property type="molecule type" value="Genomic_DNA"/>
</dbReference>
<dbReference type="GO" id="GO:0051213">
    <property type="term" value="F:dioxygenase activity"/>
    <property type="evidence" value="ECO:0007669"/>
    <property type="project" value="UniProtKB-KW"/>
</dbReference>
<proteinExistence type="predicted"/>
<dbReference type="InterPro" id="IPR004360">
    <property type="entry name" value="Glyas_Fos-R_dOase_dom"/>
</dbReference>
<evidence type="ECO:0000313" key="8">
    <source>
        <dbReference type="EMBL" id="VFR51687.1"/>
    </source>
</evidence>
<feature type="domain" description="VOC" evidence="1">
    <location>
        <begin position="141"/>
        <end position="262"/>
    </location>
</feature>
<accession>A0A484Y6B8</accession>
<gene>
    <name evidence="2" type="ORF">AMP9_4081</name>
    <name evidence="4" type="ORF">ANDA3_4191</name>
    <name evidence="3" type="ORF">ANDO1_3939</name>
    <name evidence="7" type="ORF">ANDO2_3844</name>
    <name evidence="8" type="ORF">ANT2_3908</name>
    <name evidence="10" type="ORF">ANT3_3910</name>
    <name evidence="5" type="ORF">BER1_3953</name>
    <name evidence="6" type="ORF">BER2_3925</name>
    <name evidence="9" type="ORF">BRI6_4671</name>
    <name evidence="13" type="ORF">BRI9_4674</name>
    <name evidence="11" type="ORF">DAR2_4040</name>
    <name evidence="14" type="ORF">DAR3_3722</name>
    <name evidence="12" type="ORF">ISE1_3808</name>
    <name evidence="16" type="ORF">ISE2_3789</name>
    <name evidence="17" type="ORF">IVO3_4671</name>
    <name evidence="15" type="ORF">RAN3_3895</name>
    <name evidence="18" type="ORF">RAN7_4602</name>
</gene>
<evidence type="ECO:0000313" key="16">
    <source>
        <dbReference type="EMBL" id="VFR97503.1"/>
    </source>
</evidence>
<evidence type="ECO:0000313" key="2">
    <source>
        <dbReference type="EMBL" id="VFR21766.1"/>
    </source>
</evidence>
<dbReference type="InterPro" id="IPR029068">
    <property type="entry name" value="Glyas_Bleomycin-R_OHBP_Dase"/>
</dbReference>
<keyword evidence="18" id="KW-0560">Oxidoreductase</keyword>
<dbReference type="CDD" id="cd07252">
    <property type="entry name" value="BphC1-RGP6_N_like"/>
    <property type="match status" value="1"/>
</dbReference>
<dbReference type="CDD" id="cd07237">
    <property type="entry name" value="BphC1-RGP6_C_like"/>
    <property type="match status" value="1"/>
</dbReference>
<evidence type="ECO:0000313" key="10">
    <source>
        <dbReference type="EMBL" id="VFR64198.1"/>
    </source>
</evidence>
<dbReference type="EMBL" id="CAADIG010000036">
    <property type="protein sequence ID" value="VFR51687.1"/>
    <property type="molecule type" value="Genomic_DNA"/>
</dbReference>
<evidence type="ECO:0000313" key="9">
    <source>
        <dbReference type="EMBL" id="VFR54059.1"/>
    </source>
</evidence>
<evidence type="ECO:0000313" key="17">
    <source>
        <dbReference type="EMBL" id="VFR97974.1"/>
    </source>
</evidence>
<dbReference type="EMBL" id="CAADII010000019">
    <property type="protein sequence ID" value="VFR54059.1"/>
    <property type="molecule type" value="Genomic_DNA"/>
</dbReference>
<dbReference type="SUPFAM" id="SSF54593">
    <property type="entry name" value="Glyoxalase/Bleomycin resistance protein/Dihydroxybiphenyl dioxygenase"/>
    <property type="match status" value="2"/>
</dbReference>
<evidence type="ECO:0000313" key="13">
    <source>
        <dbReference type="EMBL" id="VFR83782.1"/>
    </source>
</evidence>
<dbReference type="PROSITE" id="PS51819">
    <property type="entry name" value="VOC"/>
    <property type="match status" value="2"/>
</dbReference>
<organism evidence="18">
    <name type="scientific">plant metagenome</name>
    <dbReference type="NCBI Taxonomy" id="1297885"/>
    <lineage>
        <taxon>unclassified sequences</taxon>
        <taxon>metagenomes</taxon>
        <taxon>organismal metagenomes</taxon>
    </lineage>
</organism>
<dbReference type="Gene3D" id="3.10.180.10">
    <property type="entry name" value="2,3-Dihydroxybiphenyl 1,2-Dioxygenase, domain 1"/>
    <property type="match status" value="2"/>
</dbReference>
<evidence type="ECO:0000313" key="14">
    <source>
        <dbReference type="EMBL" id="VFR84703.1"/>
    </source>
</evidence>
<dbReference type="EMBL" id="CAADIK010000056">
    <property type="protein sequence ID" value="VFR83782.1"/>
    <property type="molecule type" value="Genomic_DNA"/>
</dbReference>
<dbReference type="EMBL" id="CAADIC010000014">
    <property type="protein sequence ID" value="VFR31102.1"/>
    <property type="molecule type" value="Genomic_DNA"/>
</dbReference>
<dbReference type="EMBL" id="CAADIO010000032">
    <property type="protein sequence ID" value="VFR93316.1"/>
    <property type="molecule type" value="Genomic_DNA"/>
</dbReference>
<dbReference type="EMBL" id="CAADIL010000021">
    <property type="protein sequence ID" value="VFR75150.1"/>
    <property type="molecule type" value="Genomic_DNA"/>
</dbReference>
<dbReference type="EMBL" id="CAADID010000014">
    <property type="protein sequence ID" value="VFR64198.1"/>
    <property type="molecule type" value="Genomic_DNA"/>
</dbReference>
<evidence type="ECO:0000313" key="4">
    <source>
        <dbReference type="EMBL" id="VFR31102.1"/>
    </source>
</evidence>
<dbReference type="EMBL" id="CAADIP010000055">
    <property type="protein sequence ID" value="VFR97974.1"/>
    <property type="molecule type" value="Genomic_DNA"/>
</dbReference>